<dbReference type="GO" id="GO:0000907">
    <property type="term" value="F:sulfonate dioxygenase activity"/>
    <property type="evidence" value="ECO:0007669"/>
    <property type="project" value="TreeGrafter"/>
</dbReference>
<dbReference type="Pfam" id="PF02668">
    <property type="entry name" value="TauD"/>
    <property type="match status" value="1"/>
</dbReference>
<feature type="region of interest" description="Disordered" evidence="7">
    <location>
        <begin position="52"/>
        <end position="74"/>
    </location>
</feature>
<evidence type="ECO:0000256" key="3">
    <source>
        <dbReference type="ARBA" id="ARBA00022723"/>
    </source>
</evidence>
<protein>
    <submittedName>
        <fullName evidence="9">Taurine catabolism dioxygenase</fullName>
    </submittedName>
</protein>
<evidence type="ECO:0000256" key="7">
    <source>
        <dbReference type="SAM" id="MobiDB-lite"/>
    </source>
</evidence>
<keyword evidence="5" id="KW-0560">Oxidoreductase</keyword>
<sequence>MSYYHIKGTELSIPPIAEKILKNKTRGLGADVDEERKKVKYPEFLAHYQPDEEGKYKNVKNEDGAKNDKGHLGDPTFKNLFPADKKVTTRNLSPDFGTEVEGIQLSELDEQGKNDLALYLETRGLVVFRDQDFRDKGGDFAVNFGKHFGPLHIHPISISAENNPELLVTYRQGGDSSRYDKEFSSKGDTTGWHSDISFEEYPASFSFFVALEVPPSGGDTVFIDTREAYRRLSPAYQNFLEGLTAIHSNYFQNVLGRLTNTVAKIKEDYYTEHPLVRTHPVTGEKSLFFSRGFVQGIKGLKDKESASVLNFLDHHLATNLDIQVRANHIGGSKLNSKSVIAWDNRLAVHSATLDYLRSTTERRHHYRITVLGEKPYLDKSEGESSNGHANGHSNGHSNGLKEHQNGDGISKLKLDDE</sequence>
<evidence type="ECO:0000313" key="9">
    <source>
        <dbReference type="EMBL" id="ODV68016.1"/>
    </source>
</evidence>
<dbReference type="GeneID" id="30993853"/>
<feature type="compositionally biased region" description="Basic and acidic residues" evidence="7">
    <location>
        <begin position="399"/>
        <end position="417"/>
    </location>
</feature>
<dbReference type="GO" id="GO:0044273">
    <property type="term" value="P:sulfur compound catabolic process"/>
    <property type="evidence" value="ECO:0007669"/>
    <property type="project" value="TreeGrafter"/>
</dbReference>
<comment type="cofactor">
    <cofactor evidence="1">
        <name>Fe(2+)</name>
        <dbReference type="ChEBI" id="CHEBI:29033"/>
    </cofactor>
</comment>
<keyword evidence="10" id="KW-1185">Reference proteome</keyword>
<dbReference type="PANTHER" id="PTHR30468">
    <property type="entry name" value="ALPHA-KETOGLUTARATE-DEPENDENT SULFONATE DIOXYGENASE"/>
    <property type="match status" value="1"/>
</dbReference>
<evidence type="ECO:0000256" key="6">
    <source>
        <dbReference type="ARBA" id="ARBA00023004"/>
    </source>
</evidence>
<organism evidence="9 10">
    <name type="scientific">Hyphopichia burtonii NRRL Y-1933</name>
    <dbReference type="NCBI Taxonomy" id="984485"/>
    <lineage>
        <taxon>Eukaryota</taxon>
        <taxon>Fungi</taxon>
        <taxon>Dikarya</taxon>
        <taxon>Ascomycota</taxon>
        <taxon>Saccharomycotina</taxon>
        <taxon>Pichiomycetes</taxon>
        <taxon>Debaryomycetaceae</taxon>
        <taxon>Hyphopichia</taxon>
    </lineage>
</organism>
<feature type="region of interest" description="Disordered" evidence="7">
    <location>
        <begin position="377"/>
        <end position="417"/>
    </location>
</feature>
<name>A0A1E4RLA3_9ASCO</name>
<keyword evidence="4 9" id="KW-0223">Dioxygenase</keyword>
<dbReference type="PANTHER" id="PTHR30468:SF1">
    <property type="entry name" value="ALPHA-KETOGLUTARATE-DEPENDENT SULFONATE DIOXYGENASE"/>
    <property type="match status" value="1"/>
</dbReference>
<keyword evidence="3" id="KW-0479">Metal-binding</keyword>
<dbReference type="GO" id="GO:0046872">
    <property type="term" value="F:metal ion binding"/>
    <property type="evidence" value="ECO:0007669"/>
    <property type="project" value="UniProtKB-KW"/>
</dbReference>
<gene>
    <name evidence="9" type="ORF">HYPBUDRAFT_123191</name>
</gene>
<comment type="similarity">
    <text evidence="2">Belongs to the TfdA dioxygenase family.</text>
</comment>
<dbReference type="Gene3D" id="3.60.130.10">
    <property type="entry name" value="Clavaminate synthase-like"/>
    <property type="match status" value="1"/>
</dbReference>
<dbReference type="OrthoDB" id="10257314at2759"/>
<dbReference type="EMBL" id="KV454540">
    <property type="protein sequence ID" value="ODV68016.1"/>
    <property type="molecule type" value="Genomic_DNA"/>
</dbReference>
<evidence type="ECO:0000313" key="10">
    <source>
        <dbReference type="Proteomes" id="UP000095085"/>
    </source>
</evidence>
<dbReference type="GO" id="GO:0005737">
    <property type="term" value="C:cytoplasm"/>
    <property type="evidence" value="ECO:0007669"/>
    <property type="project" value="TreeGrafter"/>
</dbReference>
<proteinExistence type="inferred from homology"/>
<dbReference type="InterPro" id="IPR042098">
    <property type="entry name" value="TauD-like_sf"/>
</dbReference>
<dbReference type="STRING" id="984485.A0A1E4RLA3"/>
<feature type="compositionally biased region" description="Basic and acidic residues" evidence="7">
    <location>
        <begin position="52"/>
        <end position="72"/>
    </location>
</feature>
<keyword evidence="6" id="KW-0408">Iron</keyword>
<dbReference type="SUPFAM" id="SSF51197">
    <property type="entry name" value="Clavaminate synthase-like"/>
    <property type="match status" value="1"/>
</dbReference>
<feature type="compositionally biased region" description="Polar residues" evidence="7">
    <location>
        <begin position="383"/>
        <end position="397"/>
    </location>
</feature>
<dbReference type="InterPro" id="IPR051323">
    <property type="entry name" value="AtsK-like"/>
</dbReference>
<reference evidence="10" key="1">
    <citation type="submission" date="2016-05" db="EMBL/GenBank/DDBJ databases">
        <title>Comparative genomics of biotechnologically important yeasts.</title>
        <authorList>
            <consortium name="DOE Joint Genome Institute"/>
            <person name="Riley R."/>
            <person name="Haridas S."/>
            <person name="Wolfe K.H."/>
            <person name="Lopes M.R."/>
            <person name="Hittinger C.T."/>
            <person name="Goker M."/>
            <person name="Salamov A."/>
            <person name="Wisecaver J."/>
            <person name="Long T.M."/>
            <person name="Aerts A.L."/>
            <person name="Barry K."/>
            <person name="Choi C."/>
            <person name="Clum A."/>
            <person name="Coughlan A.Y."/>
            <person name="Deshpande S."/>
            <person name="Douglass A.P."/>
            <person name="Hanson S.J."/>
            <person name="Klenk H.-P."/>
            <person name="Labutti K."/>
            <person name="Lapidus A."/>
            <person name="Lindquist E."/>
            <person name="Lipzen A."/>
            <person name="Meier-Kolthoff J.P."/>
            <person name="Ohm R.A."/>
            <person name="Otillar R.P."/>
            <person name="Pangilinan J."/>
            <person name="Peng Y."/>
            <person name="Rokas A."/>
            <person name="Rosa C.A."/>
            <person name="Scheuner C."/>
            <person name="Sibirny A.A."/>
            <person name="Slot J.C."/>
            <person name="Stielow J.B."/>
            <person name="Sun H."/>
            <person name="Kurtzman C.P."/>
            <person name="Blackwell M."/>
            <person name="Grigoriev I.V."/>
            <person name="Jeffries T.W."/>
        </authorList>
    </citation>
    <scope>NUCLEOTIDE SEQUENCE [LARGE SCALE GENOMIC DNA]</scope>
    <source>
        <strain evidence="10">NRRL Y-1933</strain>
    </source>
</reference>
<evidence type="ECO:0000256" key="4">
    <source>
        <dbReference type="ARBA" id="ARBA00022964"/>
    </source>
</evidence>
<dbReference type="AlphaFoldDB" id="A0A1E4RLA3"/>
<accession>A0A1E4RLA3</accession>
<feature type="domain" description="TauD/TfdA-like" evidence="8">
    <location>
        <begin position="89"/>
        <end position="369"/>
    </location>
</feature>
<evidence type="ECO:0000256" key="1">
    <source>
        <dbReference type="ARBA" id="ARBA00001954"/>
    </source>
</evidence>
<dbReference type="Proteomes" id="UP000095085">
    <property type="component" value="Unassembled WGS sequence"/>
</dbReference>
<dbReference type="RefSeq" id="XP_020077083.1">
    <property type="nucleotide sequence ID" value="XM_020219303.1"/>
</dbReference>
<evidence type="ECO:0000256" key="2">
    <source>
        <dbReference type="ARBA" id="ARBA00005896"/>
    </source>
</evidence>
<evidence type="ECO:0000256" key="5">
    <source>
        <dbReference type="ARBA" id="ARBA00023002"/>
    </source>
</evidence>
<dbReference type="InterPro" id="IPR003819">
    <property type="entry name" value="TauD/TfdA-like"/>
</dbReference>
<evidence type="ECO:0000259" key="8">
    <source>
        <dbReference type="Pfam" id="PF02668"/>
    </source>
</evidence>